<keyword evidence="2" id="KW-0812">Transmembrane</keyword>
<sequence>IHEYLLTKVPPVPQPGKPALSDEHSAITQPEEAARPTEHEEAIQNHERNEIVEEPPRHVPERPILGHEFHQPQPLAQRRRVQRCLLTWATVGLMMAIAILLLKKLMKSSGYGAIHEYMQSKVPPIPQPGKPELSYEHSAIRQPEEEARPTEHEEAIHNHEGNEIIEEPPRHAPERLISGHEFHQQQPLVRQSLRSSCLVFVMFGNFICSAKGFGHLVYLISAYMYCLRVHIGSPSQGQMNVD</sequence>
<gene>
    <name evidence="3" type="ORF">CRG98_001348</name>
</gene>
<comment type="caution">
    <text evidence="3">The sequence shown here is derived from an EMBL/GenBank/DDBJ whole genome shotgun (WGS) entry which is preliminary data.</text>
</comment>
<evidence type="ECO:0000256" key="2">
    <source>
        <dbReference type="SAM" id="Phobius"/>
    </source>
</evidence>
<evidence type="ECO:0000256" key="1">
    <source>
        <dbReference type="SAM" id="MobiDB-lite"/>
    </source>
</evidence>
<keyword evidence="2" id="KW-0472">Membrane</keyword>
<organism evidence="3 4">
    <name type="scientific">Punica granatum</name>
    <name type="common">Pomegranate</name>
    <dbReference type="NCBI Taxonomy" id="22663"/>
    <lineage>
        <taxon>Eukaryota</taxon>
        <taxon>Viridiplantae</taxon>
        <taxon>Streptophyta</taxon>
        <taxon>Embryophyta</taxon>
        <taxon>Tracheophyta</taxon>
        <taxon>Spermatophyta</taxon>
        <taxon>Magnoliopsida</taxon>
        <taxon>eudicotyledons</taxon>
        <taxon>Gunneridae</taxon>
        <taxon>Pentapetalae</taxon>
        <taxon>rosids</taxon>
        <taxon>malvids</taxon>
        <taxon>Myrtales</taxon>
        <taxon>Lythraceae</taxon>
        <taxon>Punica</taxon>
    </lineage>
</organism>
<feature type="transmembrane region" description="Helical" evidence="2">
    <location>
        <begin position="197"/>
        <end position="225"/>
    </location>
</feature>
<feature type="region of interest" description="Disordered" evidence="1">
    <location>
        <begin position="1"/>
        <end position="49"/>
    </location>
</feature>
<feature type="non-terminal residue" evidence="3">
    <location>
        <position position="1"/>
    </location>
</feature>
<reference evidence="3 4" key="1">
    <citation type="submission" date="2017-11" db="EMBL/GenBank/DDBJ databases">
        <title>De-novo sequencing of pomegranate (Punica granatum L.) genome.</title>
        <authorList>
            <person name="Akparov Z."/>
            <person name="Amiraslanov A."/>
            <person name="Hajiyeva S."/>
            <person name="Abbasov M."/>
            <person name="Kaur K."/>
            <person name="Hamwieh A."/>
            <person name="Solovyev V."/>
            <person name="Salamov A."/>
            <person name="Braich B."/>
            <person name="Kosarev P."/>
            <person name="Mahmoud A."/>
            <person name="Hajiyev E."/>
            <person name="Babayeva S."/>
            <person name="Izzatullayeva V."/>
            <person name="Mammadov A."/>
            <person name="Mammadov A."/>
            <person name="Sharifova S."/>
            <person name="Ojaghi J."/>
            <person name="Eynullazada K."/>
            <person name="Bayramov B."/>
            <person name="Abdulazimova A."/>
            <person name="Shahmuradov I."/>
        </authorList>
    </citation>
    <scope>NUCLEOTIDE SEQUENCE [LARGE SCALE GENOMIC DNA]</scope>
    <source>
        <strain evidence="4">cv. AG2017</strain>
        <tissue evidence="3">Leaf</tissue>
    </source>
</reference>
<dbReference type="AlphaFoldDB" id="A0A2I0LC78"/>
<dbReference type="EMBL" id="PGOL01000056">
    <property type="protein sequence ID" value="PKI78290.1"/>
    <property type="molecule type" value="Genomic_DNA"/>
</dbReference>
<feature type="compositionally biased region" description="Basic and acidic residues" evidence="1">
    <location>
        <begin position="32"/>
        <end position="49"/>
    </location>
</feature>
<evidence type="ECO:0000313" key="3">
    <source>
        <dbReference type="EMBL" id="PKI78290.1"/>
    </source>
</evidence>
<dbReference type="Proteomes" id="UP000233551">
    <property type="component" value="Unassembled WGS sequence"/>
</dbReference>
<proteinExistence type="predicted"/>
<evidence type="ECO:0000313" key="4">
    <source>
        <dbReference type="Proteomes" id="UP000233551"/>
    </source>
</evidence>
<name>A0A2I0LC78_PUNGR</name>
<dbReference type="STRING" id="22663.A0A2I0LC78"/>
<protein>
    <submittedName>
        <fullName evidence="3">Uncharacterized protein</fullName>
    </submittedName>
</protein>
<accession>A0A2I0LC78</accession>
<keyword evidence="4" id="KW-1185">Reference proteome</keyword>
<keyword evidence="2" id="KW-1133">Transmembrane helix</keyword>
<feature type="transmembrane region" description="Helical" evidence="2">
    <location>
        <begin position="85"/>
        <end position="102"/>
    </location>
</feature>